<evidence type="ECO:0000313" key="8">
    <source>
        <dbReference type="Proteomes" id="UP001195483"/>
    </source>
</evidence>
<dbReference type="GO" id="GO:0019752">
    <property type="term" value="P:carboxylic acid metabolic process"/>
    <property type="evidence" value="ECO:0007669"/>
    <property type="project" value="InterPro"/>
</dbReference>
<dbReference type="Gene3D" id="3.40.640.10">
    <property type="entry name" value="Type I PLP-dependent aspartate aminotransferase-like (Major domain)"/>
    <property type="match status" value="1"/>
</dbReference>
<reference evidence="7" key="3">
    <citation type="submission" date="2023-05" db="EMBL/GenBank/DDBJ databases">
        <authorList>
            <person name="Smith C.H."/>
        </authorList>
    </citation>
    <scope>NUCLEOTIDE SEQUENCE</scope>
    <source>
        <strain evidence="7">CHS0354</strain>
        <tissue evidence="7">Mantle</tissue>
    </source>
</reference>
<comment type="similarity">
    <text evidence="2 6">Belongs to the group II decarboxylase family.</text>
</comment>
<evidence type="ECO:0000256" key="5">
    <source>
        <dbReference type="ARBA" id="ARBA00023239"/>
    </source>
</evidence>
<keyword evidence="5 6" id="KW-0456">Lyase</keyword>
<dbReference type="Proteomes" id="UP001195483">
    <property type="component" value="Unassembled WGS sequence"/>
</dbReference>
<dbReference type="InterPro" id="IPR002129">
    <property type="entry name" value="PyrdxlP-dep_de-COase"/>
</dbReference>
<name>A0AAE0W034_9BIVA</name>
<dbReference type="Gene3D" id="3.90.1150.170">
    <property type="match status" value="2"/>
</dbReference>
<proteinExistence type="inferred from homology"/>
<keyword evidence="3" id="KW-0210">Decarboxylase</keyword>
<keyword evidence="8" id="KW-1185">Reference proteome</keyword>
<dbReference type="PANTHER" id="PTHR45677:SF8">
    <property type="entry name" value="CYSTEINE SULFINIC ACID DECARBOXYLASE"/>
    <property type="match status" value="1"/>
</dbReference>
<gene>
    <name evidence="7" type="ORF">CHS0354_022061</name>
</gene>
<sequence>MSTDTTMDTAAPYYEDPRIRHFLDNIHSLIIDEALVRGSSRETKVVEFAHPHELHEKLNLSIGDSPESDEKLLDAVRDVIRYSVKTSHPRFFNQLYSGLDPYSLAGSWVTEALNTNMHTFEVAPAFIVLEKYMIQMLCGIIGYKDGNGLFGPGGSFLNFLAINLARYHSNPDVKWSGLFGGKRMMLYASEEAHYSITKGAVFLGFGMDSVVRVKTDKNGRMCPKDLEEKIEADKQAAAWGGGALLSAKYKHLMTGVERSDSVAWNFHKMSGVPLQCSAFLVQEKDILEKCNKVNAEYLFQPDKFYDVSYDIGDKTVQCGRKADVLKLWFMWKANGNKVLGERVDDAWRKAKYLADKLCKTDRFRLVIPEFQCTNVCFWYIPPCLQGKEETPEWWSKVGKVAPLIKEGMIKEGSMMIGYQPLSNKGYVNFFRIIIENPWCSYADLDFVMEEIDRLGKNLEF</sequence>
<dbReference type="AlphaFoldDB" id="A0AAE0W034"/>
<dbReference type="GO" id="GO:0016831">
    <property type="term" value="F:carboxy-lyase activity"/>
    <property type="evidence" value="ECO:0007669"/>
    <property type="project" value="UniProtKB-KW"/>
</dbReference>
<protein>
    <recommendedName>
        <fullName evidence="9">Glutamate decarboxylase</fullName>
    </recommendedName>
</protein>
<keyword evidence="4 6" id="KW-0663">Pyridoxal phosphate</keyword>
<evidence type="ECO:0000256" key="4">
    <source>
        <dbReference type="ARBA" id="ARBA00022898"/>
    </source>
</evidence>
<dbReference type="SUPFAM" id="SSF53383">
    <property type="entry name" value="PLP-dependent transferases"/>
    <property type="match status" value="1"/>
</dbReference>
<dbReference type="InterPro" id="IPR015421">
    <property type="entry name" value="PyrdxlP-dep_Trfase_major"/>
</dbReference>
<evidence type="ECO:0000256" key="6">
    <source>
        <dbReference type="RuleBase" id="RU000382"/>
    </source>
</evidence>
<dbReference type="GO" id="GO:0005737">
    <property type="term" value="C:cytoplasm"/>
    <property type="evidence" value="ECO:0007669"/>
    <property type="project" value="TreeGrafter"/>
</dbReference>
<accession>A0AAE0W034</accession>
<organism evidence="7 8">
    <name type="scientific">Potamilus streckersoni</name>
    <dbReference type="NCBI Taxonomy" id="2493646"/>
    <lineage>
        <taxon>Eukaryota</taxon>
        <taxon>Metazoa</taxon>
        <taxon>Spiralia</taxon>
        <taxon>Lophotrochozoa</taxon>
        <taxon>Mollusca</taxon>
        <taxon>Bivalvia</taxon>
        <taxon>Autobranchia</taxon>
        <taxon>Heteroconchia</taxon>
        <taxon>Palaeoheterodonta</taxon>
        <taxon>Unionida</taxon>
        <taxon>Unionoidea</taxon>
        <taxon>Unionidae</taxon>
        <taxon>Ambleminae</taxon>
        <taxon>Lampsilini</taxon>
        <taxon>Potamilus</taxon>
    </lineage>
</organism>
<dbReference type="GO" id="GO:0030170">
    <property type="term" value="F:pyridoxal phosphate binding"/>
    <property type="evidence" value="ECO:0007669"/>
    <property type="project" value="InterPro"/>
</dbReference>
<evidence type="ECO:0008006" key="9">
    <source>
        <dbReference type="Google" id="ProtNLM"/>
    </source>
</evidence>
<dbReference type="EMBL" id="JAEAOA010001337">
    <property type="protein sequence ID" value="KAK3597058.1"/>
    <property type="molecule type" value="Genomic_DNA"/>
</dbReference>
<reference evidence="7" key="2">
    <citation type="journal article" date="2021" name="Genome Biol. Evol.">
        <title>Developing a high-quality reference genome for a parasitic bivalve with doubly uniparental inheritance (Bivalvia: Unionida).</title>
        <authorList>
            <person name="Smith C.H."/>
        </authorList>
    </citation>
    <scope>NUCLEOTIDE SEQUENCE</scope>
    <source>
        <strain evidence="7">CHS0354</strain>
        <tissue evidence="7">Mantle</tissue>
    </source>
</reference>
<reference evidence="7" key="1">
    <citation type="journal article" date="2021" name="Genome Biol. Evol.">
        <title>A High-Quality Reference Genome for a Parasitic Bivalve with Doubly Uniparental Inheritance (Bivalvia: Unionida).</title>
        <authorList>
            <person name="Smith C.H."/>
        </authorList>
    </citation>
    <scope>NUCLEOTIDE SEQUENCE</scope>
    <source>
        <strain evidence="7">CHS0354</strain>
    </source>
</reference>
<comment type="caution">
    <text evidence="7">The sequence shown here is derived from an EMBL/GenBank/DDBJ whole genome shotgun (WGS) entry which is preliminary data.</text>
</comment>
<dbReference type="Pfam" id="PF00282">
    <property type="entry name" value="Pyridoxal_deC"/>
    <property type="match status" value="2"/>
</dbReference>
<dbReference type="PANTHER" id="PTHR45677">
    <property type="entry name" value="GLUTAMATE DECARBOXYLASE-RELATED"/>
    <property type="match status" value="1"/>
</dbReference>
<evidence type="ECO:0000256" key="2">
    <source>
        <dbReference type="ARBA" id="ARBA00009533"/>
    </source>
</evidence>
<comment type="cofactor">
    <cofactor evidence="1 6">
        <name>pyridoxal 5'-phosphate</name>
        <dbReference type="ChEBI" id="CHEBI:597326"/>
    </cofactor>
</comment>
<dbReference type="InterPro" id="IPR015424">
    <property type="entry name" value="PyrdxlP-dep_Trfase"/>
</dbReference>
<evidence type="ECO:0000256" key="1">
    <source>
        <dbReference type="ARBA" id="ARBA00001933"/>
    </source>
</evidence>
<evidence type="ECO:0000256" key="3">
    <source>
        <dbReference type="ARBA" id="ARBA00022793"/>
    </source>
</evidence>
<evidence type="ECO:0000313" key="7">
    <source>
        <dbReference type="EMBL" id="KAK3597058.1"/>
    </source>
</evidence>